<sequence>MERRKGFKNSMNFEKVSTNFQGNNNHHHQSSCFPILERKQRAPPPYDALYSVSNISSSSSAYSSGSSPLEPSDLTISTSADYPPEMLSVPLSCKVNYAPPRPIAKPQTIAAVSPNHISTVSIPESTELPPRATSAIHFENINYAPPRPIAKPQTIAAVSPNHVSTVSIPESTELLPRATSAIHFENSNNKKDNGQSRRYSTLRPSKPPPPPPHQNSTPLQNKSLSTISIIPSPKLVTKRSKRDERAAMLRAQSKITLMEN</sequence>
<protein>
    <submittedName>
        <fullName evidence="2">Uncharacterized protein</fullName>
    </submittedName>
</protein>
<dbReference type="WBParaSite" id="PS1159_v2.g4824.t1">
    <property type="protein sequence ID" value="PS1159_v2.g4824.t1"/>
    <property type="gene ID" value="PS1159_v2.g4824"/>
</dbReference>
<evidence type="ECO:0000313" key="2">
    <source>
        <dbReference type="WBParaSite" id="PS1159_v2.g4824.t1"/>
    </source>
</evidence>
<organism evidence="1 2">
    <name type="scientific">Panagrolaimus sp. PS1159</name>
    <dbReference type="NCBI Taxonomy" id="55785"/>
    <lineage>
        <taxon>Eukaryota</taxon>
        <taxon>Metazoa</taxon>
        <taxon>Ecdysozoa</taxon>
        <taxon>Nematoda</taxon>
        <taxon>Chromadorea</taxon>
        <taxon>Rhabditida</taxon>
        <taxon>Tylenchina</taxon>
        <taxon>Panagrolaimomorpha</taxon>
        <taxon>Panagrolaimoidea</taxon>
        <taxon>Panagrolaimidae</taxon>
        <taxon>Panagrolaimus</taxon>
    </lineage>
</organism>
<proteinExistence type="predicted"/>
<dbReference type="Proteomes" id="UP000887580">
    <property type="component" value="Unplaced"/>
</dbReference>
<accession>A0AC35GFV9</accession>
<evidence type="ECO:0000313" key="1">
    <source>
        <dbReference type="Proteomes" id="UP000887580"/>
    </source>
</evidence>
<reference evidence="2" key="1">
    <citation type="submission" date="2022-11" db="UniProtKB">
        <authorList>
            <consortium name="WormBaseParasite"/>
        </authorList>
    </citation>
    <scope>IDENTIFICATION</scope>
</reference>
<name>A0AC35GFV9_9BILA</name>